<dbReference type="SUPFAM" id="SSF53474">
    <property type="entry name" value="alpha/beta-Hydrolases"/>
    <property type="match status" value="1"/>
</dbReference>
<keyword evidence="4" id="KW-1185">Reference proteome</keyword>
<feature type="region of interest" description="Disordered" evidence="1">
    <location>
        <begin position="293"/>
        <end position="343"/>
    </location>
</feature>
<dbReference type="InterPro" id="IPR051044">
    <property type="entry name" value="MAG_DAG_Lipase"/>
</dbReference>
<gene>
    <name evidence="3" type="ORF">R1flu_020422</name>
</gene>
<reference evidence="3 4" key="1">
    <citation type="submission" date="2024-09" db="EMBL/GenBank/DDBJ databases">
        <title>Chromosome-scale assembly of Riccia fluitans.</title>
        <authorList>
            <person name="Paukszto L."/>
            <person name="Sawicki J."/>
            <person name="Karawczyk K."/>
            <person name="Piernik-Szablinska J."/>
            <person name="Szczecinska M."/>
            <person name="Mazdziarz M."/>
        </authorList>
    </citation>
    <scope>NUCLEOTIDE SEQUENCE [LARGE SCALE GENOMIC DNA]</scope>
    <source>
        <strain evidence="3">Rf_01</strain>
        <tissue evidence="3">Aerial parts of the thallus</tissue>
    </source>
</reference>
<sequence>MVSAGVQYQEAFIVNDRGVQQFVCSWLPADQEPRALVFMCHGYGMECSVFMKDNGERLARAGYAVYGIDYEGHGKSSGKKCYIRSFATLVSDCTTYFLGIQDREEYKGKASFLYGESMGGAVALLVSRKEPTRWNGMVLVAPMCKIAPKMRPPPVVIATLTKLASVIPTWKIVPGGDVYDLAFKLKDKREKIRANKLLYHGRPRVRTALEMYRASCDLESRLDEVTLPFLVLHGAADMVTEPEVSEALYIQALSQDKQFKKYEGLWHGLTAAESDEDVDMVFTDIINWLNERSSPTSSAGASGSSSPICHSDLSALETDTKQPKDGSWSLSESGFRDHQDESQ</sequence>
<protein>
    <recommendedName>
        <fullName evidence="2">Serine aminopeptidase S33 domain-containing protein</fullName>
    </recommendedName>
</protein>
<organism evidence="3 4">
    <name type="scientific">Riccia fluitans</name>
    <dbReference type="NCBI Taxonomy" id="41844"/>
    <lineage>
        <taxon>Eukaryota</taxon>
        <taxon>Viridiplantae</taxon>
        <taxon>Streptophyta</taxon>
        <taxon>Embryophyta</taxon>
        <taxon>Marchantiophyta</taxon>
        <taxon>Marchantiopsida</taxon>
        <taxon>Marchantiidae</taxon>
        <taxon>Marchantiales</taxon>
        <taxon>Ricciaceae</taxon>
        <taxon>Riccia</taxon>
    </lineage>
</organism>
<dbReference type="InterPro" id="IPR022742">
    <property type="entry name" value="Hydrolase_4"/>
</dbReference>
<dbReference type="AlphaFoldDB" id="A0ABD1ZQ83"/>
<accession>A0ABD1ZQ83</accession>
<dbReference type="Pfam" id="PF12146">
    <property type="entry name" value="Hydrolase_4"/>
    <property type="match status" value="1"/>
</dbReference>
<feature type="compositionally biased region" description="Low complexity" evidence="1">
    <location>
        <begin position="293"/>
        <end position="307"/>
    </location>
</feature>
<comment type="caution">
    <text evidence="3">The sequence shown here is derived from an EMBL/GenBank/DDBJ whole genome shotgun (WGS) entry which is preliminary data.</text>
</comment>
<proteinExistence type="predicted"/>
<feature type="compositionally biased region" description="Basic and acidic residues" evidence="1">
    <location>
        <begin position="334"/>
        <end position="343"/>
    </location>
</feature>
<dbReference type="PANTHER" id="PTHR11614">
    <property type="entry name" value="PHOSPHOLIPASE-RELATED"/>
    <property type="match status" value="1"/>
</dbReference>
<evidence type="ECO:0000259" key="2">
    <source>
        <dbReference type="Pfam" id="PF12146"/>
    </source>
</evidence>
<dbReference type="EMBL" id="JBHFFA010000001">
    <property type="protein sequence ID" value="KAL2652294.1"/>
    <property type="molecule type" value="Genomic_DNA"/>
</dbReference>
<evidence type="ECO:0000313" key="3">
    <source>
        <dbReference type="EMBL" id="KAL2652294.1"/>
    </source>
</evidence>
<dbReference type="Proteomes" id="UP001605036">
    <property type="component" value="Unassembled WGS sequence"/>
</dbReference>
<name>A0ABD1ZQ83_9MARC</name>
<evidence type="ECO:0000256" key="1">
    <source>
        <dbReference type="SAM" id="MobiDB-lite"/>
    </source>
</evidence>
<feature type="domain" description="Serine aminopeptidase S33" evidence="2">
    <location>
        <begin position="31"/>
        <end position="270"/>
    </location>
</feature>
<dbReference type="Gene3D" id="3.40.50.1820">
    <property type="entry name" value="alpha/beta hydrolase"/>
    <property type="match status" value="1"/>
</dbReference>
<dbReference type="FunFam" id="3.40.50.1820:FF:000036">
    <property type="entry name" value="Alpha/beta-Hydrolases superfamily protein"/>
    <property type="match status" value="1"/>
</dbReference>
<dbReference type="InterPro" id="IPR000073">
    <property type="entry name" value="AB_hydrolase_1"/>
</dbReference>
<dbReference type="PRINTS" id="PR00111">
    <property type="entry name" value="ABHYDROLASE"/>
</dbReference>
<dbReference type="InterPro" id="IPR029058">
    <property type="entry name" value="AB_hydrolase_fold"/>
</dbReference>
<evidence type="ECO:0000313" key="4">
    <source>
        <dbReference type="Proteomes" id="UP001605036"/>
    </source>
</evidence>